<dbReference type="OrthoDB" id="5429923at2759"/>
<dbReference type="AlphaFoldDB" id="A0A084B348"/>
<proteinExistence type="predicted"/>
<accession>A0A084B348</accession>
<dbReference type="EMBL" id="KL648106">
    <property type="protein sequence ID" value="KEY71977.1"/>
    <property type="molecule type" value="Genomic_DNA"/>
</dbReference>
<reference evidence="1 2" key="1">
    <citation type="journal article" date="2014" name="BMC Genomics">
        <title>Comparative genome sequencing reveals chemotype-specific gene clusters in the toxigenic black mold Stachybotrys.</title>
        <authorList>
            <person name="Semeiks J."/>
            <person name="Borek D."/>
            <person name="Otwinowski Z."/>
            <person name="Grishin N.V."/>
        </authorList>
    </citation>
    <scope>NUCLEOTIDE SEQUENCE [LARGE SCALE GENOMIC DNA]</scope>
    <source>
        <strain evidence="2">CBS 109288 / IBT 7711</strain>
    </source>
</reference>
<name>A0A084B348_STACB</name>
<dbReference type="Proteomes" id="UP000028045">
    <property type="component" value="Unassembled WGS sequence"/>
</dbReference>
<gene>
    <name evidence="1" type="ORF">S7711_10284</name>
</gene>
<sequence>MATPWPPAPDWPANHREHATKLSRYLQTAVTFIDTTNGITPRAASQRFEEVRDSIL</sequence>
<keyword evidence="2" id="KW-1185">Reference proteome</keyword>
<protein>
    <submittedName>
        <fullName evidence="1">Uncharacterized protein</fullName>
    </submittedName>
</protein>
<evidence type="ECO:0000313" key="1">
    <source>
        <dbReference type="EMBL" id="KEY71977.1"/>
    </source>
</evidence>
<evidence type="ECO:0000313" key="2">
    <source>
        <dbReference type="Proteomes" id="UP000028045"/>
    </source>
</evidence>
<dbReference type="HOGENOM" id="CLU_3015725_0_0_1"/>
<organism evidence="1 2">
    <name type="scientific">Stachybotrys chartarum (strain CBS 109288 / IBT 7711)</name>
    <name type="common">Toxic black mold</name>
    <name type="synonym">Stilbospora chartarum</name>
    <dbReference type="NCBI Taxonomy" id="1280523"/>
    <lineage>
        <taxon>Eukaryota</taxon>
        <taxon>Fungi</taxon>
        <taxon>Dikarya</taxon>
        <taxon>Ascomycota</taxon>
        <taxon>Pezizomycotina</taxon>
        <taxon>Sordariomycetes</taxon>
        <taxon>Hypocreomycetidae</taxon>
        <taxon>Hypocreales</taxon>
        <taxon>Stachybotryaceae</taxon>
        <taxon>Stachybotrys</taxon>
    </lineage>
</organism>